<reference evidence="2 3" key="1">
    <citation type="journal article" date="2019" name="Int. J. Syst. Evol. Microbiol.">
        <title>The Global Catalogue of Microorganisms (GCM) 10K type strain sequencing project: providing services to taxonomists for standard genome sequencing and annotation.</title>
        <authorList>
            <consortium name="The Broad Institute Genomics Platform"/>
            <consortium name="The Broad Institute Genome Sequencing Center for Infectious Disease"/>
            <person name="Wu L."/>
            <person name="Ma J."/>
        </authorList>
    </citation>
    <scope>NUCLEOTIDE SEQUENCE [LARGE SCALE GENOMIC DNA]</scope>
    <source>
        <strain evidence="2 3">JCM 3325</strain>
    </source>
</reference>
<sequence>MDEVPADKAPEKAESTAAGDARGRGGLRRFLRRMASSKAELEAEELQKTSDEEGATPITACATRKRARVAGTLRTVTLRPRGGAPALEAELYDGTDVINLVWLGRRKIAGIDPGRRLHAEGLVSLQDGRKVMFNPRYELRGS</sequence>
<feature type="compositionally biased region" description="Basic and acidic residues" evidence="1">
    <location>
        <begin position="1"/>
        <end position="14"/>
    </location>
</feature>
<comment type="caution">
    <text evidence="2">The sequence shown here is derived from an EMBL/GenBank/DDBJ whole genome shotgun (WGS) entry which is preliminary data.</text>
</comment>
<dbReference type="Gene3D" id="2.40.50.140">
    <property type="entry name" value="Nucleic acid-binding proteins"/>
    <property type="match status" value="1"/>
</dbReference>
<evidence type="ECO:0000313" key="3">
    <source>
        <dbReference type="Proteomes" id="UP001501231"/>
    </source>
</evidence>
<dbReference type="InterPro" id="IPR012340">
    <property type="entry name" value="NA-bd_OB-fold"/>
</dbReference>
<dbReference type="CDD" id="cd04488">
    <property type="entry name" value="RecG_wedge_OBF"/>
    <property type="match status" value="1"/>
</dbReference>
<dbReference type="RefSeq" id="WP_425547341.1">
    <property type="nucleotide sequence ID" value="NZ_BAAARW010000011.1"/>
</dbReference>
<dbReference type="PIRSF" id="PIRSF006910">
    <property type="entry name" value="NA_bind_Rv2694c_prd"/>
    <property type="match status" value="1"/>
</dbReference>
<evidence type="ECO:0000313" key="2">
    <source>
        <dbReference type="EMBL" id="GAA2414761.1"/>
    </source>
</evidence>
<feature type="region of interest" description="Disordered" evidence="1">
    <location>
        <begin position="1"/>
        <end position="26"/>
    </location>
</feature>
<protein>
    <submittedName>
        <fullName evidence="2">OB-fold nucleic acid binding domain-containing protein</fullName>
    </submittedName>
</protein>
<organism evidence="2 3">
    <name type="scientific">Actinomadura vinacea</name>
    <dbReference type="NCBI Taxonomy" id="115336"/>
    <lineage>
        <taxon>Bacteria</taxon>
        <taxon>Bacillati</taxon>
        <taxon>Actinomycetota</taxon>
        <taxon>Actinomycetes</taxon>
        <taxon>Streptosporangiales</taxon>
        <taxon>Thermomonosporaceae</taxon>
        <taxon>Actinomadura</taxon>
    </lineage>
</organism>
<name>A0ABN3IV05_9ACTN</name>
<accession>A0ABN3IV05</accession>
<gene>
    <name evidence="2" type="ORF">GCM10010191_26000</name>
</gene>
<dbReference type="InterPro" id="IPR016499">
    <property type="entry name" value="NucleicA-bd_Rv2694c_prd"/>
</dbReference>
<proteinExistence type="predicted"/>
<evidence type="ECO:0000256" key="1">
    <source>
        <dbReference type="SAM" id="MobiDB-lite"/>
    </source>
</evidence>
<dbReference type="Proteomes" id="UP001501231">
    <property type="component" value="Unassembled WGS sequence"/>
</dbReference>
<dbReference type="EMBL" id="BAAARW010000011">
    <property type="protein sequence ID" value="GAA2414761.1"/>
    <property type="molecule type" value="Genomic_DNA"/>
</dbReference>
<keyword evidence="3" id="KW-1185">Reference proteome</keyword>